<dbReference type="InterPro" id="IPR036318">
    <property type="entry name" value="FAD-bd_PCMH-like_sf"/>
</dbReference>
<evidence type="ECO:0000256" key="2">
    <source>
        <dbReference type="ARBA" id="ARBA00005466"/>
    </source>
</evidence>
<reference evidence="7 8" key="1">
    <citation type="submission" date="2024-01" db="EMBL/GenBank/DDBJ databases">
        <title>Complete genome of Cladobotryum mycophilum ATHUM6906.</title>
        <authorList>
            <person name="Christinaki A.C."/>
            <person name="Myridakis A.I."/>
            <person name="Kouvelis V.N."/>
        </authorList>
    </citation>
    <scope>NUCLEOTIDE SEQUENCE [LARGE SCALE GENOMIC DNA]</scope>
    <source>
        <strain evidence="7 8">ATHUM6906</strain>
    </source>
</reference>
<dbReference type="Proteomes" id="UP001338125">
    <property type="component" value="Unassembled WGS sequence"/>
</dbReference>
<evidence type="ECO:0000256" key="1">
    <source>
        <dbReference type="ARBA" id="ARBA00001974"/>
    </source>
</evidence>
<organism evidence="7 8">
    <name type="scientific">Cladobotryum mycophilum</name>
    <dbReference type="NCBI Taxonomy" id="491253"/>
    <lineage>
        <taxon>Eukaryota</taxon>
        <taxon>Fungi</taxon>
        <taxon>Dikarya</taxon>
        <taxon>Ascomycota</taxon>
        <taxon>Pezizomycotina</taxon>
        <taxon>Sordariomycetes</taxon>
        <taxon>Hypocreomycetidae</taxon>
        <taxon>Hypocreales</taxon>
        <taxon>Hypocreaceae</taxon>
        <taxon>Cladobotryum</taxon>
    </lineage>
</organism>
<dbReference type="Pfam" id="PF01565">
    <property type="entry name" value="FAD_binding_4"/>
    <property type="match status" value="1"/>
</dbReference>
<dbReference type="PANTHER" id="PTHR42973">
    <property type="entry name" value="BINDING OXIDOREDUCTASE, PUTATIVE (AFU_ORTHOLOGUE AFUA_1G17690)-RELATED"/>
    <property type="match status" value="1"/>
</dbReference>
<keyword evidence="5" id="KW-0560">Oxidoreductase</keyword>
<evidence type="ECO:0000313" key="7">
    <source>
        <dbReference type="EMBL" id="KAK5989390.1"/>
    </source>
</evidence>
<dbReference type="InterPro" id="IPR016166">
    <property type="entry name" value="FAD-bd_PCMH"/>
</dbReference>
<evidence type="ECO:0000313" key="8">
    <source>
        <dbReference type="Proteomes" id="UP001338125"/>
    </source>
</evidence>
<proteinExistence type="inferred from homology"/>
<comment type="similarity">
    <text evidence="2">Belongs to the oxygen-dependent FAD-linked oxidoreductase family.</text>
</comment>
<keyword evidence="8" id="KW-1185">Reference proteome</keyword>
<dbReference type="PANTHER" id="PTHR42973:SF39">
    <property type="entry name" value="FAD-BINDING PCMH-TYPE DOMAIN-CONTAINING PROTEIN"/>
    <property type="match status" value="1"/>
</dbReference>
<dbReference type="EMBL" id="JAVFKD010000015">
    <property type="protein sequence ID" value="KAK5989390.1"/>
    <property type="molecule type" value="Genomic_DNA"/>
</dbReference>
<comment type="caution">
    <text evidence="7">The sequence shown here is derived from an EMBL/GenBank/DDBJ whole genome shotgun (WGS) entry which is preliminary data.</text>
</comment>
<keyword evidence="4" id="KW-0274">FAD</keyword>
<comment type="cofactor">
    <cofactor evidence="1">
        <name>FAD</name>
        <dbReference type="ChEBI" id="CHEBI:57692"/>
    </cofactor>
</comment>
<dbReference type="Gene3D" id="3.30.465.10">
    <property type="match status" value="1"/>
</dbReference>
<protein>
    <submittedName>
        <fullName evidence="7">FAD-linked oxidoreductase pyvE</fullName>
    </submittedName>
</protein>
<accession>A0ABR0SC88</accession>
<evidence type="ECO:0000256" key="4">
    <source>
        <dbReference type="ARBA" id="ARBA00022827"/>
    </source>
</evidence>
<dbReference type="Gene3D" id="3.40.462.20">
    <property type="match status" value="1"/>
</dbReference>
<gene>
    <name evidence="7" type="ORF">PT974_10909</name>
</gene>
<sequence>MASVDFAELKSELKSSTLLLPSDEGYDQSIKRWSEGAVRKAAAVALVQSSEDISIAVKFAVKHNVEVAVHGGGHATSGSSSVEGGLVIDLSRMRGVTVDPATKTVLVQGGALWSDVDAATADHGLAVVAGTVNHTGVGGLTLGGGFGWLSSKHGLTVDNLNYVTMVLADGRIVTASPDENPDLFWAVRGAGSSFGVAVDFSFRAHPAPKVYTAGFLVFTLDKLDEVVDFVNYFHKELLDENCAMFFGMSAPPPAKTPLVLTPITFNGTKAEAEEKYAKLLALGPVMNSVTEMPYHELNGFLNKGLEHGNRRATHGSSVEMPLDKGLIHQVRDSFAQFVKDNENTNESIILFEITYQNKVCEVPLTETATVMRTQNMNAGILTKWYDSSLDTAVRDWARGLGKLIKEVGNPNSSYTAYANYSYLESRSRDLFGVNYDRLVELKKKYDPENVFHSWHDLSGKQDEKQFSS</sequence>
<dbReference type="Gene3D" id="3.30.43.10">
    <property type="entry name" value="Uridine Diphospho-n-acetylenolpyruvylglucosamine Reductase, domain 2"/>
    <property type="match status" value="1"/>
</dbReference>
<evidence type="ECO:0000256" key="5">
    <source>
        <dbReference type="ARBA" id="ARBA00023002"/>
    </source>
</evidence>
<evidence type="ECO:0000256" key="3">
    <source>
        <dbReference type="ARBA" id="ARBA00022630"/>
    </source>
</evidence>
<dbReference type="PROSITE" id="PS51387">
    <property type="entry name" value="FAD_PCMH"/>
    <property type="match status" value="1"/>
</dbReference>
<feature type="domain" description="FAD-binding PCMH-type" evidence="6">
    <location>
        <begin position="37"/>
        <end position="207"/>
    </location>
</feature>
<dbReference type="InterPro" id="IPR016169">
    <property type="entry name" value="FAD-bd_PCMH_sub2"/>
</dbReference>
<dbReference type="SUPFAM" id="SSF56176">
    <property type="entry name" value="FAD-binding/transporter-associated domain-like"/>
    <property type="match status" value="1"/>
</dbReference>
<dbReference type="InterPro" id="IPR050416">
    <property type="entry name" value="FAD-linked_Oxidoreductase"/>
</dbReference>
<dbReference type="InterPro" id="IPR006094">
    <property type="entry name" value="Oxid_FAD_bind_N"/>
</dbReference>
<dbReference type="Pfam" id="PF08031">
    <property type="entry name" value="BBE"/>
    <property type="match status" value="1"/>
</dbReference>
<dbReference type="InterPro" id="IPR016167">
    <property type="entry name" value="FAD-bd_PCMH_sub1"/>
</dbReference>
<name>A0ABR0SC88_9HYPO</name>
<keyword evidence="3" id="KW-0285">Flavoprotein</keyword>
<dbReference type="InterPro" id="IPR012951">
    <property type="entry name" value="BBE"/>
</dbReference>
<evidence type="ECO:0000259" key="6">
    <source>
        <dbReference type="PROSITE" id="PS51387"/>
    </source>
</evidence>